<keyword evidence="1" id="KW-0227">DNA damage</keyword>
<dbReference type="GO" id="GO:0043139">
    <property type="term" value="F:5'-3' DNA helicase activity"/>
    <property type="evidence" value="ECO:0007669"/>
    <property type="project" value="UniProtKB-EC"/>
</dbReference>
<dbReference type="STRING" id="200361.A0A453C8I4"/>
<sequence length="1339" mass="154757">MWHGERSTNTRNITVPKFGLCCKEGKIKLPPLKQALLYLRQLLRYNERGESSNFRPNIRLYNSMFAFTSMGGKVDYEINKQTPGPYVFRLNGQNYHQIGTLLPKDDVMKPKFAQLHIHDTENEVRNRITASTSMESKTKPDENIVIGLLEMLDEHNVLVKSFRMARDRFENRDIKDVRLRLINKRSKDGRQYNLPSASEVAALIIGEQDGENNEFDIITETKDRMLQRILELHPSYMSMQYPLLFPYGEDGFRPEIEYQKKRGDKGKRKYVTMLEFYAYRIQQCLNQATTLQMSGRLFLQFLVDAATCIEQWRLNWYRTNQGKLRTELYRGLHDAIENGDTRTEQVGQRIILPSTYNGSPRNKQQNYQDAMAICRWAGYPDLFITFTCNPKWPEIQDMLDLIPGQKPEDRPDIVARVFMLKLKELMNDIKNEKCFGQTIASKFTNQLQLYYCLDDCPKSFLLIFLYLHAVVYTIEFQKRGLPHAHILVFLHPDDKDPSPSQIDKIISAEIPDKNSDPDGYEAVQNYMIHGPCGQAHPKSPCMVDKSCAKHFPKSFCTETTIDEDNYPVYRRRDDGNTVDKNGVKLDNRFVVPYNRNILVKYQAHINVEWCNRSRSIKYLFKYIHKGEDRTTVLIETEEQQRETRGGKLTNRDDEIKRYLDARYISGCEAAWRIFQFPLQYREPAVEKLQFHLENEHVVVFPDSMDLDKIISRPNIEKTMFTEWMTANQLHEEARSLTYAQFPTKWTWHAKEKEWRKRRGGKKTIGRIYYAQPTSGEKYYLRMLLNTVKGCRSYEEIRTVDGVVHPTYKSACYALGLLNDDKEGDNCIKEASHWASAPQMRQLFCTILLFCEVTDPAKLWQTNWELLSEDIQRRQRRILNFQALELNSLQIKSLLLAEIEHLLAKGGKSLKDFPGIPLPDSSILQDINNRLVNEELNYDKDSLRIEHTELLQKLNQDQRMAFDVIIESVSSSCGKLIFVDGYGGTGKTFLWKAVTTKLRSEGKIVLAVASSGIAALLLQGGGTSHSRFHIPLKITNESTCNIKQGTFLAELIKKTSLIIWDEAPMTVVLGGDFRQILPVIPKGKREHIISASIKRSYLWKNFEEYRLTENMRLNSSEGSPEEKAKTAEFANWILNIGDGTTATIDDEDWVSIPEDLILNKGDDPKASIVNNTYPELHNKYTDRTYLEERAILCPRNETVDQINTYIMSQIPGKEVTYLSSDTTCKAMSTVEDEDMLYPTEFLNSLTFSGIPDHELRLKIGLPVMLMRNINQSAGLCNGTRLTITQLGKRFIEGQVITGTNIGGKVYIPRIIMSPSDSKWPFILFVQTHSKEEKMHTEWIR</sequence>
<evidence type="ECO:0000259" key="2">
    <source>
        <dbReference type="Pfam" id="PF05970"/>
    </source>
</evidence>
<comment type="cofactor">
    <cofactor evidence="1">
        <name>Mg(2+)</name>
        <dbReference type="ChEBI" id="CHEBI:18420"/>
    </cofactor>
</comment>
<dbReference type="InterPro" id="IPR010285">
    <property type="entry name" value="DNA_helicase_pif1-like_DEAD"/>
</dbReference>
<dbReference type="SUPFAM" id="SSF52540">
    <property type="entry name" value="P-loop containing nucleoside triphosphate hydrolases"/>
    <property type="match status" value="2"/>
</dbReference>
<evidence type="ECO:0000256" key="1">
    <source>
        <dbReference type="RuleBase" id="RU363044"/>
    </source>
</evidence>
<reference evidence="5" key="4">
    <citation type="submission" date="2019-03" db="UniProtKB">
        <authorList>
            <consortium name="EnsemblPlants"/>
        </authorList>
    </citation>
    <scope>IDENTIFICATION</scope>
</reference>
<dbReference type="GO" id="GO:0006310">
    <property type="term" value="P:DNA recombination"/>
    <property type="evidence" value="ECO:0007669"/>
    <property type="project" value="UniProtKB-KW"/>
</dbReference>
<comment type="similarity">
    <text evidence="1">Belongs to the helicase family.</text>
</comment>
<keyword evidence="1" id="KW-0547">Nucleotide-binding</keyword>
<dbReference type="PANTHER" id="PTHR10492">
    <property type="match status" value="1"/>
</dbReference>
<dbReference type="GO" id="GO:0016887">
    <property type="term" value="F:ATP hydrolysis activity"/>
    <property type="evidence" value="ECO:0007669"/>
    <property type="project" value="RHEA"/>
</dbReference>
<dbReference type="Proteomes" id="UP000015105">
    <property type="component" value="Chromosome 2D"/>
</dbReference>
<keyword evidence="1" id="KW-0067">ATP-binding</keyword>
<evidence type="ECO:0000313" key="5">
    <source>
        <dbReference type="EnsemblPlants" id="AET2Gv20772100.31"/>
    </source>
</evidence>
<evidence type="ECO:0000313" key="6">
    <source>
        <dbReference type="Proteomes" id="UP000015105"/>
    </source>
</evidence>
<dbReference type="Gene3D" id="3.40.50.300">
    <property type="entry name" value="P-loop containing nucleotide triphosphate hydrolases"/>
    <property type="match status" value="1"/>
</dbReference>
<keyword evidence="1" id="KW-0347">Helicase</keyword>
<reference evidence="5" key="3">
    <citation type="journal article" date="2017" name="Nature">
        <title>Genome sequence of the progenitor of the wheat D genome Aegilops tauschii.</title>
        <authorList>
            <person name="Luo M.C."/>
            <person name="Gu Y.Q."/>
            <person name="Puiu D."/>
            <person name="Wang H."/>
            <person name="Twardziok S.O."/>
            <person name="Deal K.R."/>
            <person name="Huo N."/>
            <person name="Zhu T."/>
            <person name="Wang L."/>
            <person name="Wang Y."/>
            <person name="McGuire P.E."/>
            <person name="Liu S."/>
            <person name="Long H."/>
            <person name="Ramasamy R.K."/>
            <person name="Rodriguez J.C."/>
            <person name="Van S.L."/>
            <person name="Yuan L."/>
            <person name="Wang Z."/>
            <person name="Xia Z."/>
            <person name="Xiao L."/>
            <person name="Anderson O.D."/>
            <person name="Ouyang S."/>
            <person name="Liang Y."/>
            <person name="Zimin A.V."/>
            <person name="Pertea G."/>
            <person name="Qi P."/>
            <person name="Bennetzen J.L."/>
            <person name="Dai X."/>
            <person name="Dawson M.W."/>
            <person name="Muller H.G."/>
            <person name="Kugler K."/>
            <person name="Rivarola-Duarte L."/>
            <person name="Spannagl M."/>
            <person name="Mayer K.F.X."/>
            <person name="Lu F.H."/>
            <person name="Bevan M.W."/>
            <person name="Leroy P."/>
            <person name="Li P."/>
            <person name="You F.M."/>
            <person name="Sun Q."/>
            <person name="Liu Z."/>
            <person name="Lyons E."/>
            <person name="Wicker T."/>
            <person name="Salzberg S.L."/>
            <person name="Devos K.M."/>
            <person name="Dvorak J."/>
        </authorList>
    </citation>
    <scope>NUCLEOTIDE SEQUENCE [LARGE SCALE GENOMIC DNA]</scope>
    <source>
        <strain evidence="5">cv. AL8/78</strain>
    </source>
</reference>
<organism evidence="5 6">
    <name type="scientific">Aegilops tauschii subsp. strangulata</name>
    <name type="common">Goatgrass</name>
    <dbReference type="NCBI Taxonomy" id="200361"/>
    <lineage>
        <taxon>Eukaryota</taxon>
        <taxon>Viridiplantae</taxon>
        <taxon>Streptophyta</taxon>
        <taxon>Embryophyta</taxon>
        <taxon>Tracheophyta</taxon>
        <taxon>Spermatophyta</taxon>
        <taxon>Magnoliopsida</taxon>
        <taxon>Liliopsida</taxon>
        <taxon>Poales</taxon>
        <taxon>Poaceae</taxon>
        <taxon>BOP clade</taxon>
        <taxon>Pooideae</taxon>
        <taxon>Triticodae</taxon>
        <taxon>Triticeae</taxon>
        <taxon>Triticinae</taxon>
        <taxon>Aegilops</taxon>
    </lineage>
</organism>
<keyword evidence="1" id="KW-0233">DNA recombination</keyword>
<dbReference type="Pfam" id="PF21530">
    <property type="entry name" value="Pif1_2B_dom"/>
    <property type="match status" value="1"/>
</dbReference>
<evidence type="ECO:0000259" key="4">
    <source>
        <dbReference type="Pfam" id="PF21530"/>
    </source>
</evidence>
<protein>
    <recommendedName>
        <fullName evidence="1">ATP-dependent DNA helicase</fullName>
        <ecNumber evidence="1">5.6.2.3</ecNumber>
    </recommendedName>
</protein>
<comment type="catalytic activity">
    <reaction evidence="1">
        <text>ATP + H2O = ADP + phosphate + H(+)</text>
        <dbReference type="Rhea" id="RHEA:13065"/>
        <dbReference type="ChEBI" id="CHEBI:15377"/>
        <dbReference type="ChEBI" id="CHEBI:15378"/>
        <dbReference type="ChEBI" id="CHEBI:30616"/>
        <dbReference type="ChEBI" id="CHEBI:43474"/>
        <dbReference type="ChEBI" id="CHEBI:456216"/>
        <dbReference type="EC" id="5.6.2.3"/>
    </reaction>
</comment>
<name>A0A453C8I4_AEGTS</name>
<dbReference type="Pfam" id="PF14214">
    <property type="entry name" value="Helitron_like_N"/>
    <property type="match status" value="1"/>
</dbReference>
<dbReference type="Gramene" id="AET2Gv20772100.31">
    <property type="protein sequence ID" value="AET2Gv20772100.31"/>
    <property type="gene ID" value="AET2Gv20772100"/>
</dbReference>
<keyword evidence="1" id="KW-0234">DNA repair</keyword>
<dbReference type="InterPro" id="IPR025476">
    <property type="entry name" value="Helitron_helicase-like"/>
</dbReference>
<dbReference type="Pfam" id="PF05970">
    <property type="entry name" value="PIF1"/>
    <property type="match status" value="1"/>
</dbReference>
<feature type="domain" description="DNA helicase Pif1-like DEAD-box helicase" evidence="2">
    <location>
        <begin position="952"/>
        <end position="1065"/>
    </location>
</feature>
<dbReference type="PANTHER" id="PTHR10492:SF101">
    <property type="entry name" value="ATP-DEPENDENT DNA HELICASE"/>
    <property type="match status" value="1"/>
</dbReference>
<reference evidence="5" key="5">
    <citation type="journal article" date="2021" name="G3 (Bethesda)">
        <title>Aegilops tauschii genome assembly Aet v5.0 features greater sequence contiguity and improved annotation.</title>
        <authorList>
            <person name="Wang L."/>
            <person name="Zhu T."/>
            <person name="Rodriguez J.C."/>
            <person name="Deal K.R."/>
            <person name="Dubcovsky J."/>
            <person name="McGuire P.E."/>
            <person name="Lux T."/>
            <person name="Spannagl M."/>
            <person name="Mayer K.F.X."/>
            <person name="Baldrich P."/>
            <person name="Meyers B.C."/>
            <person name="Huo N."/>
            <person name="Gu Y.Q."/>
            <person name="Zhou H."/>
            <person name="Devos K.M."/>
            <person name="Bennetzen J.L."/>
            <person name="Unver T."/>
            <person name="Budak H."/>
            <person name="Gulick P.J."/>
            <person name="Galiba G."/>
            <person name="Kalapos B."/>
            <person name="Nelson D.R."/>
            <person name="Li P."/>
            <person name="You F.M."/>
            <person name="Luo M.C."/>
            <person name="Dvorak J."/>
        </authorList>
    </citation>
    <scope>NUCLEOTIDE SEQUENCE [LARGE SCALE GENOMIC DNA]</scope>
    <source>
        <strain evidence="5">cv. AL8/78</strain>
    </source>
</reference>
<reference evidence="6" key="1">
    <citation type="journal article" date="2014" name="Science">
        <title>Ancient hybridizations among the ancestral genomes of bread wheat.</title>
        <authorList>
            <consortium name="International Wheat Genome Sequencing Consortium,"/>
            <person name="Marcussen T."/>
            <person name="Sandve S.R."/>
            <person name="Heier L."/>
            <person name="Spannagl M."/>
            <person name="Pfeifer M."/>
            <person name="Jakobsen K.S."/>
            <person name="Wulff B.B."/>
            <person name="Steuernagel B."/>
            <person name="Mayer K.F."/>
            <person name="Olsen O.A."/>
        </authorList>
    </citation>
    <scope>NUCLEOTIDE SEQUENCE [LARGE SCALE GENOMIC DNA]</scope>
    <source>
        <strain evidence="6">cv. AL8/78</strain>
    </source>
</reference>
<reference evidence="6" key="2">
    <citation type="journal article" date="2017" name="Nat. Plants">
        <title>The Aegilops tauschii genome reveals multiple impacts of transposons.</title>
        <authorList>
            <person name="Zhao G."/>
            <person name="Zou C."/>
            <person name="Li K."/>
            <person name="Wang K."/>
            <person name="Li T."/>
            <person name="Gao L."/>
            <person name="Zhang X."/>
            <person name="Wang H."/>
            <person name="Yang Z."/>
            <person name="Liu X."/>
            <person name="Jiang W."/>
            <person name="Mao L."/>
            <person name="Kong X."/>
            <person name="Jiao Y."/>
            <person name="Jia J."/>
        </authorList>
    </citation>
    <scope>NUCLEOTIDE SEQUENCE [LARGE SCALE GENOMIC DNA]</scope>
    <source>
        <strain evidence="6">cv. AL8/78</strain>
    </source>
</reference>
<dbReference type="EnsemblPlants" id="AET2Gv20772100.31">
    <property type="protein sequence ID" value="AET2Gv20772100.31"/>
    <property type="gene ID" value="AET2Gv20772100"/>
</dbReference>
<dbReference type="InterPro" id="IPR027417">
    <property type="entry name" value="P-loop_NTPase"/>
</dbReference>
<keyword evidence="1" id="KW-0378">Hydrolase</keyword>
<evidence type="ECO:0000259" key="3">
    <source>
        <dbReference type="Pfam" id="PF14214"/>
    </source>
</evidence>
<feature type="domain" description="Helitron helicase-like" evidence="3">
    <location>
        <begin position="276"/>
        <end position="488"/>
    </location>
</feature>
<proteinExistence type="inferred from homology"/>
<dbReference type="GO" id="GO:0005524">
    <property type="term" value="F:ATP binding"/>
    <property type="evidence" value="ECO:0007669"/>
    <property type="project" value="UniProtKB-KW"/>
</dbReference>
<feature type="domain" description="DNA helicase Pif1-like 2B" evidence="4">
    <location>
        <begin position="1239"/>
        <end position="1285"/>
    </location>
</feature>
<accession>A0A453C8I4</accession>
<dbReference type="GO" id="GO:0006281">
    <property type="term" value="P:DNA repair"/>
    <property type="evidence" value="ECO:0007669"/>
    <property type="project" value="UniProtKB-KW"/>
</dbReference>
<keyword evidence="6" id="KW-1185">Reference proteome</keyword>
<dbReference type="EC" id="5.6.2.3" evidence="1"/>
<dbReference type="InterPro" id="IPR049163">
    <property type="entry name" value="Pif1-like_2B_dom"/>
</dbReference>
<dbReference type="GO" id="GO:0000723">
    <property type="term" value="P:telomere maintenance"/>
    <property type="evidence" value="ECO:0007669"/>
    <property type="project" value="InterPro"/>
</dbReference>